<feature type="transmembrane region" description="Helical" evidence="1">
    <location>
        <begin position="79"/>
        <end position="102"/>
    </location>
</feature>
<keyword evidence="3" id="KW-1185">Reference proteome</keyword>
<feature type="transmembrane region" description="Helical" evidence="1">
    <location>
        <begin position="55"/>
        <end position="73"/>
    </location>
</feature>
<accession>A0ABT1G2A4</accession>
<dbReference type="RefSeq" id="WP_253578296.1">
    <property type="nucleotide sequence ID" value="NZ_JAMFTQ010000009.1"/>
</dbReference>
<feature type="transmembrane region" description="Helical" evidence="1">
    <location>
        <begin position="142"/>
        <end position="160"/>
    </location>
</feature>
<evidence type="ECO:0000313" key="2">
    <source>
        <dbReference type="EMBL" id="MCP1388125.1"/>
    </source>
</evidence>
<feature type="transmembrane region" description="Helical" evidence="1">
    <location>
        <begin position="230"/>
        <end position="250"/>
    </location>
</feature>
<comment type="caution">
    <text evidence="2">The sequence shown here is derived from an EMBL/GenBank/DDBJ whole genome shotgun (WGS) entry which is preliminary data.</text>
</comment>
<dbReference type="Pfam" id="PF05145">
    <property type="entry name" value="AbrB"/>
    <property type="match status" value="1"/>
</dbReference>
<dbReference type="PANTHER" id="PTHR38457">
    <property type="entry name" value="REGULATOR ABRB-RELATED"/>
    <property type="match status" value="1"/>
</dbReference>
<dbReference type="EMBL" id="JAMFTQ010000009">
    <property type="protein sequence ID" value="MCP1388125.1"/>
    <property type="molecule type" value="Genomic_DNA"/>
</dbReference>
<sequence>MNRWLIVAPLSVVLGAVLSALHVPAAWIVGAILASGGMALVSGRELPMNEHFFTFARGIIGVMAALPLVAVPLRDLLPFVLPGLAAAAFVLALAFGGGMVLANHGVTRETGVLSLLPGGASLMPALARDVGADASYVALSQYLRLLIVSMTLPVVASVFAPASGAGSDAVAAAFSDASPWMWILVPALIVIGAPLGKLLRLPNSSVFGPLLLTVLVGKIADIEIASPRPLTILGLIAIGCMCGGGLSVPALKQFSRMLPATLAYIALLMSACAGVGWFVAKWVGISFYEGYLATTPGALETVLALAAEGDAGPAVVALQLIRLICVLLFASYLPTLLRRLGRRG</sequence>
<dbReference type="InterPro" id="IPR017516">
    <property type="entry name" value="AbrB_dup"/>
</dbReference>
<dbReference type="PANTHER" id="PTHR38457:SF1">
    <property type="entry name" value="REGULATOR ABRB-RELATED"/>
    <property type="match status" value="1"/>
</dbReference>
<proteinExistence type="predicted"/>
<feature type="transmembrane region" description="Helical" evidence="1">
    <location>
        <begin position="262"/>
        <end position="280"/>
    </location>
</feature>
<feature type="transmembrane region" description="Helical" evidence="1">
    <location>
        <begin position="311"/>
        <end position="333"/>
    </location>
</feature>
<reference evidence="2" key="1">
    <citation type="submission" date="2022-05" db="EMBL/GenBank/DDBJ databases">
        <title>Corynebacterium sp. TA-R-1 sp. nov., isolated from human feces.</title>
        <authorList>
            <person name="Shamsuzzaman M."/>
            <person name="Dahal R.H."/>
        </authorList>
    </citation>
    <scope>NUCLEOTIDE SEQUENCE</scope>
    <source>
        <strain evidence="2">TA-R-1</strain>
    </source>
</reference>
<organism evidence="2 3">
    <name type="scientific">Corynebacterium stercoris</name>
    <dbReference type="NCBI Taxonomy" id="2943490"/>
    <lineage>
        <taxon>Bacteria</taxon>
        <taxon>Bacillati</taxon>
        <taxon>Actinomycetota</taxon>
        <taxon>Actinomycetes</taxon>
        <taxon>Mycobacteriales</taxon>
        <taxon>Corynebacteriaceae</taxon>
        <taxon>Corynebacterium</taxon>
    </lineage>
</organism>
<dbReference type="Proteomes" id="UP001204000">
    <property type="component" value="Unassembled WGS sequence"/>
</dbReference>
<dbReference type="NCBIfam" id="TIGR03082">
    <property type="entry name" value="Gneg_AbrB_dup"/>
    <property type="match status" value="2"/>
</dbReference>
<dbReference type="InterPro" id="IPR007820">
    <property type="entry name" value="AbrB_fam"/>
</dbReference>
<dbReference type="PIRSF" id="PIRSF038991">
    <property type="entry name" value="Protein_AbrB"/>
    <property type="match status" value="1"/>
</dbReference>
<keyword evidence="1" id="KW-0812">Transmembrane</keyword>
<evidence type="ECO:0000256" key="1">
    <source>
        <dbReference type="SAM" id="Phobius"/>
    </source>
</evidence>
<evidence type="ECO:0000313" key="3">
    <source>
        <dbReference type="Proteomes" id="UP001204000"/>
    </source>
</evidence>
<feature type="transmembrane region" description="Helical" evidence="1">
    <location>
        <begin position="206"/>
        <end position="224"/>
    </location>
</feature>
<protein>
    <submittedName>
        <fullName evidence="2">AbrB family transcriptional regulator</fullName>
    </submittedName>
</protein>
<keyword evidence="1" id="KW-0472">Membrane</keyword>
<name>A0ABT1G2A4_9CORY</name>
<gene>
    <name evidence="2" type="ORF">M5J20_07985</name>
</gene>
<feature type="transmembrane region" description="Helical" evidence="1">
    <location>
        <begin position="180"/>
        <end position="199"/>
    </location>
</feature>
<keyword evidence="1" id="KW-1133">Transmembrane helix</keyword>